<evidence type="ECO:0000313" key="4">
    <source>
        <dbReference type="Proteomes" id="UP000775547"/>
    </source>
</evidence>
<proteinExistence type="predicted"/>
<keyword evidence="1" id="KW-0863">Zinc-finger</keyword>
<reference evidence="3" key="1">
    <citation type="submission" date="2020-07" db="EMBL/GenBank/DDBJ databases">
        <authorList>
            <person name="Nieuwenhuis M."/>
            <person name="Van De Peppel L.J.J."/>
        </authorList>
    </citation>
    <scope>NUCLEOTIDE SEQUENCE</scope>
    <source>
        <strain evidence="3">AP01</strain>
        <tissue evidence="3">Mycelium</tissue>
    </source>
</reference>
<dbReference type="InterPro" id="IPR001878">
    <property type="entry name" value="Znf_CCHC"/>
</dbReference>
<protein>
    <recommendedName>
        <fullName evidence="2">CCHC-type domain-containing protein</fullName>
    </recommendedName>
</protein>
<name>A0A9P7KA33_9AGAR</name>
<reference evidence="3" key="2">
    <citation type="submission" date="2021-10" db="EMBL/GenBank/DDBJ databases">
        <title>Phylogenomics reveals ancestral predisposition of the termite-cultivated fungus Termitomyces towards a domesticated lifestyle.</title>
        <authorList>
            <person name="Auxier B."/>
            <person name="Grum-Grzhimaylo A."/>
            <person name="Cardenas M.E."/>
            <person name="Lodge J.D."/>
            <person name="Laessoe T."/>
            <person name="Pedersen O."/>
            <person name="Smith M.E."/>
            <person name="Kuyper T.W."/>
            <person name="Franco-Molano E.A."/>
            <person name="Baroni T.J."/>
            <person name="Aanen D.K."/>
        </authorList>
    </citation>
    <scope>NUCLEOTIDE SEQUENCE</scope>
    <source>
        <strain evidence="3">AP01</strain>
        <tissue evidence="3">Mycelium</tissue>
    </source>
</reference>
<gene>
    <name evidence="3" type="ORF">DXG03_008665</name>
</gene>
<dbReference type="PROSITE" id="PS50158">
    <property type="entry name" value="ZF_CCHC"/>
    <property type="match status" value="1"/>
</dbReference>
<dbReference type="OrthoDB" id="3033280at2759"/>
<evidence type="ECO:0000259" key="2">
    <source>
        <dbReference type="PROSITE" id="PS50158"/>
    </source>
</evidence>
<keyword evidence="1" id="KW-0479">Metal-binding</keyword>
<dbReference type="GO" id="GO:0008270">
    <property type="term" value="F:zinc ion binding"/>
    <property type="evidence" value="ECO:0007669"/>
    <property type="project" value="UniProtKB-KW"/>
</dbReference>
<dbReference type="InterPro" id="IPR005162">
    <property type="entry name" value="Retrotrans_gag_dom"/>
</dbReference>
<evidence type="ECO:0000256" key="1">
    <source>
        <dbReference type="PROSITE-ProRule" id="PRU00047"/>
    </source>
</evidence>
<dbReference type="EMBL" id="JABCKV010000729">
    <property type="protein sequence ID" value="KAG5640441.1"/>
    <property type="molecule type" value="Genomic_DNA"/>
</dbReference>
<organism evidence="3 4">
    <name type="scientific">Asterophora parasitica</name>
    <dbReference type="NCBI Taxonomy" id="117018"/>
    <lineage>
        <taxon>Eukaryota</taxon>
        <taxon>Fungi</taxon>
        <taxon>Dikarya</taxon>
        <taxon>Basidiomycota</taxon>
        <taxon>Agaricomycotina</taxon>
        <taxon>Agaricomycetes</taxon>
        <taxon>Agaricomycetidae</taxon>
        <taxon>Agaricales</taxon>
        <taxon>Tricholomatineae</taxon>
        <taxon>Lyophyllaceae</taxon>
        <taxon>Asterophora</taxon>
    </lineage>
</organism>
<dbReference type="Proteomes" id="UP000775547">
    <property type="component" value="Unassembled WGS sequence"/>
</dbReference>
<feature type="non-terminal residue" evidence="3">
    <location>
        <position position="1"/>
    </location>
</feature>
<sequence length="312" mass="34860">SNTTTNLDSTAQAITQLAVTMSQNQPRVDIYISQTTISLPGEYKGMKEKAVYFICACNQYFTCASITKDDMKIATTLTLFKGDTATKWAENQLKLIQDQQVGALLVWTNFVKEFLNHFGNCSPDFTTASKIKLLTQGTDTAEKYNTDFNNLKKDMKWNEAALLNRYQTGLDADLLILIFCSNPLPVTLKEWQDKAELLDKRERELKIQLMQGAQAKKIAKSVQSTPVITHTPPHIIPCPAPFHATAAVPHHDPNTMDVDHAPCCPPLTCFKCSKTGHIMCNCQSNFIKFVDVGEMTDEQKKSVAAQLKEQGF</sequence>
<comment type="caution">
    <text evidence="3">The sequence shown here is derived from an EMBL/GenBank/DDBJ whole genome shotgun (WGS) entry which is preliminary data.</text>
</comment>
<dbReference type="Pfam" id="PF03732">
    <property type="entry name" value="Retrotrans_gag"/>
    <property type="match status" value="1"/>
</dbReference>
<evidence type="ECO:0000313" key="3">
    <source>
        <dbReference type="EMBL" id="KAG5640441.1"/>
    </source>
</evidence>
<feature type="domain" description="CCHC-type" evidence="2">
    <location>
        <begin position="269"/>
        <end position="284"/>
    </location>
</feature>
<dbReference type="AlphaFoldDB" id="A0A9P7KA33"/>
<keyword evidence="4" id="KW-1185">Reference proteome</keyword>
<keyword evidence="1" id="KW-0862">Zinc</keyword>
<accession>A0A9P7KA33</accession>
<dbReference type="GO" id="GO:0003676">
    <property type="term" value="F:nucleic acid binding"/>
    <property type="evidence" value="ECO:0007669"/>
    <property type="project" value="InterPro"/>
</dbReference>